<reference evidence="1 2" key="1">
    <citation type="submission" date="2019-10" db="EMBL/GenBank/DDBJ databases">
        <authorList>
            <person name="Palmer J.M."/>
        </authorList>
    </citation>
    <scope>NUCLEOTIDE SEQUENCE [LARGE SCALE GENOMIC DNA]</scope>
    <source>
        <strain evidence="1 2">TWF506</strain>
    </source>
</reference>
<organism evidence="1 2">
    <name type="scientific">Arthrobotrys conoides</name>
    <dbReference type="NCBI Taxonomy" id="74498"/>
    <lineage>
        <taxon>Eukaryota</taxon>
        <taxon>Fungi</taxon>
        <taxon>Dikarya</taxon>
        <taxon>Ascomycota</taxon>
        <taxon>Pezizomycotina</taxon>
        <taxon>Orbiliomycetes</taxon>
        <taxon>Orbiliales</taxon>
        <taxon>Orbiliaceae</taxon>
        <taxon>Arthrobotrys</taxon>
    </lineage>
</organism>
<name>A0AAN8N3H9_9PEZI</name>
<dbReference type="AlphaFoldDB" id="A0AAN8N3H9"/>
<sequence>MSKYQLRIVNRSGVPRRFFFFTAPPKFSETVQPGDIYTNTWVSVFVANNTAATINTQLDFYAFCGPKAEINGKTTITTGSPREDIAKLGTKVTKGSSYLTLWDKENQNFRWADGKQADSADPGCYSITTDHGFTVNDKVTIGLAMMKAGDEFATPVAVLNAQPGMKYNIAPVVKFYVATGDKKYGELFDFVQQSTESGEYDFSSTGEGSGYNSGDITYDSHGAWTPTKYTTQSLFALAGLGGSPQPDAEASTNSLGWLKAFVKFSRPILAAHTQNVIYDAARHALSEIQYKAGPLEFSEDGKALTVNYELPAKTGDDYAVVPRPLPWLPTPKPDSEVFISIDAKNEILQVKFTPSWQRIQELTGDLGNTSLGAPALPKALASALDDKINAVSGELPNGESWTITA</sequence>
<gene>
    <name evidence="1" type="ORF">TWF506_003117</name>
</gene>
<evidence type="ECO:0000313" key="2">
    <source>
        <dbReference type="Proteomes" id="UP001307849"/>
    </source>
</evidence>
<keyword evidence="2" id="KW-1185">Reference proteome</keyword>
<comment type="caution">
    <text evidence="1">The sequence shown here is derived from an EMBL/GenBank/DDBJ whole genome shotgun (WGS) entry which is preliminary data.</text>
</comment>
<dbReference type="Proteomes" id="UP001307849">
    <property type="component" value="Unassembled WGS sequence"/>
</dbReference>
<accession>A0AAN8N3H9</accession>
<evidence type="ECO:0000313" key="1">
    <source>
        <dbReference type="EMBL" id="KAK6502537.1"/>
    </source>
</evidence>
<protein>
    <submittedName>
        <fullName evidence="1">Uncharacterized protein</fullName>
    </submittedName>
</protein>
<proteinExistence type="predicted"/>
<dbReference type="EMBL" id="JAVHJM010000011">
    <property type="protein sequence ID" value="KAK6502537.1"/>
    <property type="molecule type" value="Genomic_DNA"/>
</dbReference>